<dbReference type="Gene3D" id="1.20.1260.60">
    <property type="entry name" value="Vacuolar protein sorting-associated protein Ist1"/>
    <property type="match status" value="1"/>
</dbReference>
<name>A0AAV0Z5S8_VICFA</name>
<sequence length="392" mass="45196">MGLIGKSFASKLKNITLLAISRIAILKNHRKARASYANYDVSQLLKLGYHDQALVRVEHWIVEQNMLDAFVMIEDYCNVLREKSQVLENNKECPIDLKEATCSLIFASSRCGNFPELHKIQEIMTSKFGKEFANHAIKLHKNNGVNSKLIQKLSSRLITMETKMNAIRKIASEIGVTLPFEDTTLSNKEKLNADQRQNKLESKNHSSVESVEDVKYEEDIPHDPNQNVIQDKNLFDVNEEKRRNKNAAEAVLQALELASFEISKYSNHKQKDVVVSKRNYSIDLKDDEMIAQENATILVLKKNANRESDMVGELSSYKSLDDDNDHKSEFDEARENEDLSEEKTYPSSQAIRWNPQRSQSNVDVNLMVKRHVKKMHTHHEHLDWKMMSVRTR</sequence>
<dbReference type="PANTHER" id="PTHR12161:SF87">
    <property type="entry name" value="VACUOLAR PROTEIN SORTING-ASSOCIATED PROTEIN IST1-RELATED"/>
    <property type="match status" value="1"/>
</dbReference>
<dbReference type="GO" id="GO:0015031">
    <property type="term" value="P:protein transport"/>
    <property type="evidence" value="ECO:0007669"/>
    <property type="project" value="InterPro"/>
</dbReference>
<reference evidence="3 4" key="1">
    <citation type="submission" date="2023-01" db="EMBL/GenBank/DDBJ databases">
        <authorList>
            <person name="Kreplak J."/>
        </authorList>
    </citation>
    <scope>NUCLEOTIDE SEQUENCE [LARGE SCALE GENOMIC DNA]</scope>
</reference>
<accession>A0AAV0Z5S8</accession>
<proteinExistence type="inferred from homology"/>
<dbReference type="FunFam" id="1.20.1260.60:FF:000002">
    <property type="entry name" value="Vacuolar protein sorting-associated protein IST1"/>
    <property type="match status" value="1"/>
</dbReference>
<organism evidence="3 4">
    <name type="scientific">Vicia faba</name>
    <name type="common">Broad bean</name>
    <name type="synonym">Faba vulgaris</name>
    <dbReference type="NCBI Taxonomy" id="3906"/>
    <lineage>
        <taxon>Eukaryota</taxon>
        <taxon>Viridiplantae</taxon>
        <taxon>Streptophyta</taxon>
        <taxon>Embryophyta</taxon>
        <taxon>Tracheophyta</taxon>
        <taxon>Spermatophyta</taxon>
        <taxon>Magnoliopsida</taxon>
        <taxon>eudicotyledons</taxon>
        <taxon>Gunneridae</taxon>
        <taxon>Pentapetalae</taxon>
        <taxon>rosids</taxon>
        <taxon>fabids</taxon>
        <taxon>Fabales</taxon>
        <taxon>Fabaceae</taxon>
        <taxon>Papilionoideae</taxon>
        <taxon>50 kb inversion clade</taxon>
        <taxon>NPAAA clade</taxon>
        <taxon>Hologalegina</taxon>
        <taxon>IRL clade</taxon>
        <taxon>Fabeae</taxon>
        <taxon>Vicia</taxon>
    </lineage>
</organism>
<dbReference type="AlphaFoldDB" id="A0AAV0Z5S8"/>
<comment type="similarity">
    <text evidence="1">Belongs to the IST1 family.</text>
</comment>
<dbReference type="Pfam" id="PF03398">
    <property type="entry name" value="Ist1"/>
    <property type="match status" value="1"/>
</dbReference>
<dbReference type="Proteomes" id="UP001157006">
    <property type="component" value="Chromosome 1S"/>
</dbReference>
<dbReference type="InterPro" id="IPR042277">
    <property type="entry name" value="IST1-like"/>
</dbReference>
<dbReference type="InterPro" id="IPR005061">
    <property type="entry name" value="Ist1"/>
</dbReference>
<evidence type="ECO:0000256" key="2">
    <source>
        <dbReference type="SAM" id="MobiDB-lite"/>
    </source>
</evidence>
<gene>
    <name evidence="3" type="ORF">VFH_I003760</name>
</gene>
<evidence type="ECO:0000313" key="3">
    <source>
        <dbReference type="EMBL" id="CAI8591705.1"/>
    </source>
</evidence>
<feature type="compositionally biased region" description="Basic and acidic residues" evidence="2">
    <location>
        <begin position="319"/>
        <end position="344"/>
    </location>
</feature>
<dbReference type="EMBL" id="OX451735">
    <property type="protein sequence ID" value="CAI8591705.1"/>
    <property type="molecule type" value="Genomic_DNA"/>
</dbReference>
<evidence type="ECO:0000313" key="4">
    <source>
        <dbReference type="Proteomes" id="UP001157006"/>
    </source>
</evidence>
<protein>
    <recommendedName>
        <fullName evidence="5">Vacuolar protein sorting-associated protein Ist1</fullName>
    </recommendedName>
</protein>
<evidence type="ECO:0008006" key="5">
    <source>
        <dbReference type="Google" id="ProtNLM"/>
    </source>
</evidence>
<dbReference type="PANTHER" id="PTHR12161">
    <property type="entry name" value="IST1 FAMILY MEMBER"/>
    <property type="match status" value="1"/>
</dbReference>
<feature type="region of interest" description="Disordered" evidence="2">
    <location>
        <begin position="315"/>
        <end position="349"/>
    </location>
</feature>
<evidence type="ECO:0000256" key="1">
    <source>
        <dbReference type="ARBA" id="ARBA00005536"/>
    </source>
</evidence>
<keyword evidence="4" id="KW-1185">Reference proteome</keyword>